<organism evidence="3 4">
    <name type="scientific">Diplocarpon rosae</name>
    <dbReference type="NCBI Taxonomy" id="946125"/>
    <lineage>
        <taxon>Eukaryota</taxon>
        <taxon>Fungi</taxon>
        <taxon>Dikarya</taxon>
        <taxon>Ascomycota</taxon>
        <taxon>Pezizomycotina</taxon>
        <taxon>Leotiomycetes</taxon>
        <taxon>Helotiales</taxon>
        <taxon>Drepanopezizaceae</taxon>
        <taxon>Diplocarpon</taxon>
    </lineage>
</organism>
<feature type="region of interest" description="Disordered" evidence="1">
    <location>
        <begin position="1"/>
        <end position="49"/>
    </location>
</feature>
<dbReference type="InterPro" id="IPR011257">
    <property type="entry name" value="DNA_glycosylase"/>
</dbReference>
<comment type="caution">
    <text evidence="3">The sequence shown here is derived from an EMBL/GenBank/DDBJ whole genome shotgun (WGS) entry which is preliminary data.</text>
</comment>
<dbReference type="AlphaFoldDB" id="A0AAD9T0Z8"/>
<evidence type="ECO:0000256" key="1">
    <source>
        <dbReference type="SAM" id="MobiDB-lite"/>
    </source>
</evidence>
<proteinExistence type="predicted"/>
<dbReference type="Gene3D" id="1.10.340.30">
    <property type="entry name" value="Hypothetical protein, domain 2"/>
    <property type="match status" value="1"/>
</dbReference>
<dbReference type="Pfam" id="PF00730">
    <property type="entry name" value="HhH-GPD"/>
    <property type="match status" value="1"/>
</dbReference>
<evidence type="ECO:0000313" key="4">
    <source>
        <dbReference type="Proteomes" id="UP001285354"/>
    </source>
</evidence>
<accession>A0AAD9T0Z8</accession>
<dbReference type="PANTHER" id="PTHR47203:SF1">
    <property type="entry name" value="HYPOTHETICAL BASE EXCISION DNA REPAIR PROTEIN (EUROFUNG)"/>
    <property type="match status" value="1"/>
</dbReference>
<dbReference type="SMART" id="SM00478">
    <property type="entry name" value="ENDO3c"/>
    <property type="match status" value="1"/>
</dbReference>
<feature type="region of interest" description="Disordered" evidence="1">
    <location>
        <begin position="460"/>
        <end position="501"/>
    </location>
</feature>
<feature type="compositionally biased region" description="Basic and acidic residues" evidence="1">
    <location>
        <begin position="478"/>
        <end position="488"/>
    </location>
</feature>
<dbReference type="EMBL" id="JAUBYV010000005">
    <property type="protein sequence ID" value="KAK2626589.1"/>
    <property type="molecule type" value="Genomic_DNA"/>
</dbReference>
<dbReference type="GO" id="GO:0006285">
    <property type="term" value="P:base-excision repair, AP site formation"/>
    <property type="evidence" value="ECO:0007669"/>
    <property type="project" value="UniProtKB-ARBA"/>
</dbReference>
<sequence>MFPVSKKRNKQTVGISNPTAEVVSPVLKRKRTEEKPHGMGLNLDEPNLKRKDFDSPIQDQEALQIQIVSIPEPVAAKPGARVKKHEYSLTPGISPFPDKLEPTPEACEEVSRILTEAHGHFDRPSTIGPPSTTVTGCGEVPSLLDATLRTILSANTLMKSSNAKLIGLKNTFGLYASGIGKGSINWEKVYRADRSSVVQAITSGGNQDNKADQILRTLDMVYKNNCLRYSALVRQKETGEPSHFRGAKFQSQEDLAAEIDKFKRDPLTMHYIFEMSDEDVMEELLQYHGVGVKTASCVMLFCLQRSSFAVDTHVHRLCRWLGWVPTHVTLRENHPSRLTSENETFSHCNVRVPDHLKYGLHQLFIKHGQDCYKCVAGTKMGSKKWKECVCPLEHLLTRFDKEPGYVKPVQLSKKAILGESSNLKTEELSETELVKSKTTRVKAAKPRASQVKVQMPKITKPKAIKAGVTKAAKRKAQDRKSNKEKAIDPEESSSEWDGAGA</sequence>
<evidence type="ECO:0000313" key="3">
    <source>
        <dbReference type="EMBL" id="KAK2626589.1"/>
    </source>
</evidence>
<evidence type="ECO:0000259" key="2">
    <source>
        <dbReference type="SMART" id="SM00478"/>
    </source>
</evidence>
<gene>
    <name evidence="3" type="ORF">QTJ16_003764</name>
</gene>
<reference evidence="3" key="1">
    <citation type="submission" date="2023-06" db="EMBL/GenBank/DDBJ databases">
        <title>Draft genome of Marssonina rosae.</title>
        <authorList>
            <person name="Cheng Q."/>
        </authorList>
    </citation>
    <scope>NUCLEOTIDE SEQUENCE</scope>
    <source>
        <strain evidence="3">R4</strain>
    </source>
</reference>
<feature type="domain" description="HhH-GPD" evidence="2">
    <location>
        <begin position="152"/>
        <end position="370"/>
    </location>
</feature>
<dbReference type="Proteomes" id="UP001285354">
    <property type="component" value="Unassembled WGS sequence"/>
</dbReference>
<feature type="compositionally biased region" description="Basic residues" evidence="1">
    <location>
        <begin position="1"/>
        <end position="10"/>
    </location>
</feature>
<keyword evidence="4" id="KW-1185">Reference proteome</keyword>
<name>A0AAD9T0Z8_9HELO</name>
<dbReference type="InterPro" id="IPR003265">
    <property type="entry name" value="HhH-GPD_domain"/>
</dbReference>
<dbReference type="SUPFAM" id="SSF48150">
    <property type="entry name" value="DNA-glycosylase"/>
    <property type="match status" value="1"/>
</dbReference>
<protein>
    <recommendedName>
        <fullName evidence="2">HhH-GPD domain-containing protein</fullName>
    </recommendedName>
</protein>
<dbReference type="PANTHER" id="PTHR47203">
    <property type="match status" value="1"/>
</dbReference>
<dbReference type="GO" id="GO:0003824">
    <property type="term" value="F:catalytic activity"/>
    <property type="evidence" value="ECO:0007669"/>
    <property type="project" value="InterPro"/>
</dbReference>
<dbReference type="CDD" id="cd00056">
    <property type="entry name" value="ENDO3c"/>
    <property type="match status" value="1"/>
</dbReference>